<dbReference type="InterPro" id="IPR003838">
    <property type="entry name" value="ABC3_permease_C"/>
</dbReference>
<evidence type="ECO:0000256" key="2">
    <source>
        <dbReference type="ARBA" id="ARBA00022475"/>
    </source>
</evidence>
<dbReference type="InterPro" id="IPR051125">
    <property type="entry name" value="ABC-4/HrtB_transporter"/>
</dbReference>
<organism evidence="9 10">
    <name type="scientific">Tahibacter soli</name>
    <dbReference type="NCBI Taxonomy" id="2983605"/>
    <lineage>
        <taxon>Bacteria</taxon>
        <taxon>Pseudomonadati</taxon>
        <taxon>Pseudomonadota</taxon>
        <taxon>Gammaproteobacteria</taxon>
        <taxon>Lysobacterales</taxon>
        <taxon>Rhodanobacteraceae</taxon>
        <taxon>Tahibacter</taxon>
    </lineage>
</organism>
<keyword evidence="2" id="KW-1003">Cell membrane</keyword>
<proteinExistence type="predicted"/>
<evidence type="ECO:0000256" key="4">
    <source>
        <dbReference type="ARBA" id="ARBA00022989"/>
    </source>
</evidence>
<comment type="subcellular location">
    <subcellularLocation>
        <location evidence="1">Cell membrane</location>
        <topology evidence="1">Multi-pass membrane protein</topology>
    </subcellularLocation>
</comment>
<dbReference type="InterPro" id="IPR025857">
    <property type="entry name" value="MacB_PCD"/>
</dbReference>
<feature type="transmembrane region" description="Helical" evidence="6">
    <location>
        <begin position="336"/>
        <end position="356"/>
    </location>
</feature>
<sequence length="402" mass="41846">MTPFALAWRSLRNRRATALVCIATIALGVAVTVAVERIRADVRASFAGTVSGIDLVVGARSGPLNLLLYSVFHIGDATNEIAWSSYEAIARWNEVDWAVPVALGDSHRGFRVVGTTAEFFRRYRFGARRDLAFAQGRAFGATFEAVVGADVAQRLGYAPGRELVLTHGLAGFVAHENDPFRIVGVLARTGTPVDAAVLVDLSAIDAIHRDFMPDGREAPATITAFFVGLKSRAATFAVQRRINDYAAEPLLAILPGVALQSLWRLVGVAENALRVVGALVVATGLAGMLGVLLAGLNERRREMAILRALGAGAGTVFALLVVEALVLAAVGGALGLALACAALAGASDFAAAQYGLQFGAAWPSSRDVLLVAAVVAVAAVAGGVPAALACRRSLADGLSLRL</sequence>
<dbReference type="PANTHER" id="PTHR43738:SF2">
    <property type="entry name" value="ABC TRANSPORTER PERMEASE"/>
    <property type="match status" value="1"/>
</dbReference>
<dbReference type="EMBL" id="JAOVZO020000001">
    <property type="protein sequence ID" value="MDC8011111.1"/>
    <property type="molecule type" value="Genomic_DNA"/>
</dbReference>
<dbReference type="AlphaFoldDB" id="A0A9X4BG68"/>
<feature type="transmembrane region" description="Helical" evidence="6">
    <location>
        <begin position="16"/>
        <end position="35"/>
    </location>
</feature>
<dbReference type="Pfam" id="PF02687">
    <property type="entry name" value="FtsX"/>
    <property type="match status" value="1"/>
</dbReference>
<dbReference type="RefSeq" id="WP_263544527.1">
    <property type="nucleotide sequence ID" value="NZ_JAOVZO020000001.1"/>
</dbReference>
<keyword evidence="5 6" id="KW-0472">Membrane</keyword>
<feature type="transmembrane region" description="Helical" evidence="6">
    <location>
        <begin position="275"/>
        <end position="296"/>
    </location>
</feature>
<dbReference type="PANTHER" id="PTHR43738">
    <property type="entry name" value="ABC TRANSPORTER, MEMBRANE PROTEIN"/>
    <property type="match status" value="1"/>
</dbReference>
<dbReference type="Pfam" id="PF12704">
    <property type="entry name" value="MacB_PCD"/>
    <property type="match status" value="1"/>
</dbReference>
<evidence type="ECO:0000259" key="8">
    <source>
        <dbReference type="Pfam" id="PF12704"/>
    </source>
</evidence>
<name>A0A9X4BG68_9GAMM</name>
<reference evidence="9" key="1">
    <citation type="submission" date="2023-02" db="EMBL/GenBank/DDBJ databases">
        <title>Tahibacter soli sp. nov. isolated from soil.</title>
        <authorList>
            <person name="Baek J.H."/>
            <person name="Lee J.K."/>
            <person name="Choi D.G."/>
            <person name="Jeon C.O."/>
        </authorList>
    </citation>
    <scope>NUCLEOTIDE SEQUENCE</scope>
    <source>
        <strain evidence="9">BL</strain>
    </source>
</reference>
<evidence type="ECO:0000313" key="9">
    <source>
        <dbReference type="EMBL" id="MDC8011111.1"/>
    </source>
</evidence>
<feature type="domain" description="MacB-like periplasmic core" evidence="8">
    <location>
        <begin position="20"/>
        <end position="244"/>
    </location>
</feature>
<evidence type="ECO:0000256" key="5">
    <source>
        <dbReference type="ARBA" id="ARBA00023136"/>
    </source>
</evidence>
<comment type="caution">
    <text evidence="9">The sequence shown here is derived from an EMBL/GenBank/DDBJ whole genome shotgun (WGS) entry which is preliminary data.</text>
</comment>
<gene>
    <name evidence="9" type="ORF">OD750_000975</name>
</gene>
<keyword evidence="3 6" id="KW-0812">Transmembrane</keyword>
<feature type="transmembrane region" description="Helical" evidence="6">
    <location>
        <begin position="368"/>
        <end position="388"/>
    </location>
</feature>
<dbReference type="Proteomes" id="UP001139971">
    <property type="component" value="Unassembled WGS sequence"/>
</dbReference>
<evidence type="ECO:0000256" key="3">
    <source>
        <dbReference type="ARBA" id="ARBA00022692"/>
    </source>
</evidence>
<evidence type="ECO:0000256" key="1">
    <source>
        <dbReference type="ARBA" id="ARBA00004651"/>
    </source>
</evidence>
<feature type="domain" description="ABC3 transporter permease C-terminal" evidence="7">
    <location>
        <begin position="275"/>
        <end position="389"/>
    </location>
</feature>
<evidence type="ECO:0000259" key="7">
    <source>
        <dbReference type="Pfam" id="PF02687"/>
    </source>
</evidence>
<keyword evidence="10" id="KW-1185">Reference proteome</keyword>
<protein>
    <submittedName>
        <fullName evidence="9">ABC transporter permease</fullName>
    </submittedName>
</protein>
<feature type="transmembrane region" description="Helical" evidence="6">
    <location>
        <begin position="308"/>
        <end position="330"/>
    </location>
</feature>
<accession>A0A9X4BG68</accession>
<evidence type="ECO:0000313" key="10">
    <source>
        <dbReference type="Proteomes" id="UP001139971"/>
    </source>
</evidence>
<evidence type="ECO:0000256" key="6">
    <source>
        <dbReference type="SAM" id="Phobius"/>
    </source>
</evidence>
<dbReference type="GO" id="GO:0005886">
    <property type="term" value="C:plasma membrane"/>
    <property type="evidence" value="ECO:0007669"/>
    <property type="project" value="UniProtKB-SubCell"/>
</dbReference>
<keyword evidence="4 6" id="KW-1133">Transmembrane helix</keyword>